<feature type="transmembrane region" description="Helical" evidence="1">
    <location>
        <begin position="43"/>
        <end position="69"/>
    </location>
</feature>
<evidence type="ECO:0000256" key="1">
    <source>
        <dbReference type="SAM" id="Phobius"/>
    </source>
</evidence>
<keyword evidence="3" id="KW-1185">Reference proteome</keyword>
<dbReference type="Proteomes" id="UP000190395">
    <property type="component" value="Unassembled WGS sequence"/>
</dbReference>
<keyword evidence="1" id="KW-1133">Transmembrane helix</keyword>
<gene>
    <name evidence="2" type="ORF">SAMN02745152_01889</name>
</gene>
<name>A0A1T4Q8T3_9SPIR</name>
<dbReference type="STRING" id="225004.SAMN02745152_01889"/>
<dbReference type="EMBL" id="FUXC01000012">
    <property type="protein sequence ID" value="SKA00210.1"/>
    <property type="molecule type" value="Genomic_DNA"/>
</dbReference>
<dbReference type="RefSeq" id="WP_273443366.1">
    <property type="nucleotide sequence ID" value="NZ_CAMCOW010000009.1"/>
</dbReference>
<evidence type="ECO:0000313" key="3">
    <source>
        <dbReference type="Proteomes" id="UP000190395"/>
    </source>
</evidence>
<feature type="transmembrane region" description="Helical" evidence="1">
    <location>
        <begin position="12"/>
        <end position="37"/>
    </location>
</feature>
<dbReference type="AlphaFoldDB" id="A0A1T4Q8T3"/>
<proteinExistence type="predicted"/>
<evidence type="ECO:0000313" key="2">
    <source>
        <dbReference type="EMBL" id="SKA00210.1"/>
    </source>
</evidence>
<protein>
    <submittedName>
        <fullName evidence="2">Uncharacterized protein</fullName>
    </submittedName>
</protein>
<keyword evidence="1" id="KW-0812">Transmembrane</keyword>
<keyword evidence="1" id="KW-0472">Membrane</keyword>
<sequence>MTTHDRTLIFNICVALFNIILGLAIELVLVGGSFIFLSKFPAIANGISVNVLLPFILFAGIILAMMLSVKTISWAIKKFDLKNKLEQKAIKRYIHEDL</sequence>
<accession>A0A1T4Q8T3</accession>
<reference evidence="2 3" key="1">
    <citation type="submission" date="2017-02" db="EMBL/GenBank/DDBJ databases">
        <authorList>
            <person name="Peterson S.W."/>
        </authorList>
    </citation>
    <scope>NUCLEOTIDE SEQUENCE [LARGE SCALE GENOMIC DNA]</scope>
    <source>
        <strain evidence="2 3">ATCC BAA-909</strain>
    </source>
</reference>
<organism evidence="2 3">
    <name type="scientific">Treponema berlinense</name>
    <dbReference type="NCBI Taxonomy" id="225004"/>
    <lineage>
        <taxon>Bacteria</taxon>
        <taxon>Pseudomonadati</taxon>
        <taxon>Spirochaetota</taxon>
        <taxon>Spirochaetia</taxon>
        <taxon>Spirochaetales</taxon>
        <taxon>Treponemataceae</taxon>
        <taxon>Treponema</taxon>
    </lineage>
</organism>